<keyword evidence="7" id="KW-1185">Reference proteome</keyword>
<dbReference type="AlphaFoldDB" id="A0ABD2XWQ0"/>
<evidence type="ECO:0000313" key="7">
    <source>
        <dbReference type="Proteomes" id="UP001630127"/>
    </source>
</evidence>
<dbReference type="GO" id="GO:0016746">
    <property type="term" value="F:acyltransferase activity"/>
    <property type="evidence" value="ECO:0007669"/>
    <property type="project" value="UniProtKB-KW"/>
</dbReference>
<keyword evidence="3" id="KW-0017">Alkaloid metabolism</keyword>
<evidence type="ECO:0000313" key="6">
    <source>
        <dbReference type="EMBL" id="KAL3498650.1"/>
    </source>
</evidence>
<comment type="caution">
    <text evidence="6">The sequence shown here is derived from an EMBL/GenBank/DDBJ whole genome shotgun (WGS) entry which is preliminary data.</text>
</comment>
<evidence type="ECO:0000256" key="5">
    <source>
        <dbReference type="ARBA" id="ARBA00023315"/>
    </source>
</evidence>
<comment type="similarity">
    <text evidence="1">Belongs to the plant acyltransferase family.</text>
</comment>
<evidence type="ECO:0000256" key="1">
    <source>
        <dbReference type="ARBA" id="ARBA00009861"/>
    </source>
</evidence>
<reference evidence="6 7" key="1">
    <citation type="submission" date="2024-11" db="EMBL/GenBank/DDBJ databases">
        <title>A near-complete genome assembly of Cinchona calisaya.</title>
        <authorList>
            <person name="Lian D.C."/>
            <person name="Zhao X.W."/>
            <person name="Wei L."/>
        </authorList>
    </citation>
    <scope>NUCLEOTIDE SEQUENCE [LARGE SCALE GENOMIC DNA]</scope>
    <source>
        <tissue evidence="6">Nenye</tissue>
    </source>
</reference>
<proteinExistence type="inferred from homology"/>
<dbReference type="PANTHER" id="PTHR31623">
    <property type="entry name" value="F21J9.9"/>
    <property type="match status" value="1"/>
</dbReference>
<evidence type="ECO:0000256" key="3">
    <source>
        <dbReference type="ARBA" id="ARBA00022589"/>
    </source>
</evidence>
<dbReference type="EMBL" id="JBJUIK010000017">
    <property type="protein sequence ID" value="KAL3498650.1"/>
    <property type="molecule type" value="Genomic_DNA"/>
</dbReference>
<gene>
    <name evidence="6" type="ORF">ACH5RR_041382</name>
</gene>
<dbReference type="PANTHER" id="PTHR31623:SF83">
    <property type="entry name" value="ACETYL-COA-BENZYLALCOHOL ACETYLTRANSFERASE-LIKE"/>
    <property type="match status" value="1"/>
</dbReference>
<keyword evidence="5" id="KW-0012">Acyltransferase</keyword>
<evidence type="ECO:0000256" key="2">
    <source>
        <dbReference type="ARBA" id="ARBA00011245"/>
    </source>
</evidence>
<dbReference type="InterPro" id="IPR023213">
    <property type="entry name" value="CAT-like_dom_sf"/>
</dbReference>
<accession>A0ABD2XWQ0</accession>
<dbReference type="GO" id="GO:0009820">
    <property type="term" value="P:alkaloid metabolic process"/>
    <property type="evidence" value="ECO:0007669"/>
    <property type="project" value="UniProtKB-KW"/>
</dbReference>
<organism evidence="6 7">
    <name type="scientific">Cinchona calisaya</name>
    <dbReference type="NCBI Taxonomy" id="153742"/>
    <lineage>
        <taxon>Eukaryota</taxon>
        <taxon>Viridiplantae</taxon>
        <taxon>Streptophyta</taxon>
        <taxon>Embryophyta</taxon>
        <taxon>Tracheophyta</taxon>
        <taxon>Spermatophyta</taxon>
        <taxon>Magnoliopsida</taxon>
        <taxon>eudicotyledons</taxon>
        <taxon>Gunneridae</taxon>
        <taxon>Pentapetalae</taxon>
        <taxon>asterids</taxon>
        <taxon>lamiids</taxon>
        <taxon>Gentianales</taxon>
        <taxon>Rubiaceae</taxon>
        <taxon>Cinchonoideae</taxon>
        <taxon>Cinchoneae</taxon>
        <taxon>Cinchona</taxon>
    </lineage>
</organism>
<evidence type="ECO:0000256" key="4">
    <source>
        <dbReference type="ARBA" id="ARBA00022679"/>
    </source>
</evidence>
<keyword evidence="4" id="KW-0808">Transferase</keyword>
<dbReference type="Gene3D" id="3.30.559.10">
    <property type="entry name" value="Chloramphenicol acetyltransferase-like domain"/>
    <property type="match status" value="2"/>
</dbReference>
<name>A0ABD2XWQ0_9GENT</name>
<sequence>MDSVNCQDQGVLYRETRLNCQLNAFLEEAYEDTNLLSFFGPRKVIENVDDLVVAPLVRVQLSKFKCGGLVLSVQILHVVADGFTGTKFASEWVKISRFGMMNEPRFLKFKVASFVLPTIDDISRKIKLFPPPNRRPQVKTVMKRFVFDEAAIARLKDKIMVTKCSLFLERQPTKVEVVIALIWRSLIRAAQARHI</sequence>
<comment type="subunit">
    <text evidence="2">Monomer.</text>
</comment>
<dbReference type="Pfam" id="PF02458">
    <property type="entry name" value="Transferase"/>
    <property type="match status" value="1"/>
</dbReference>
<protein>
    <submittedName>
        <fullName evidence="6">Uncharacterized protein</fullName>
    </submittedName>
</protein>
<dbReference type="Proteomes" id="UP001630127">
    <property type="component" value="Unassembled WGS sequence"/>
</dbReference>